<evidence type="ECO:0000313" key="2">
    <source>
        <dbReference type="Proteomes" id="UP000471120"/>
    </source>
</evidence>
<dbReference type="Proteomes" id="UP000471120">
    <property type="component" value="Unassembled WGS sequence"/>
</dbReference>
<organism evidence="1 2">
    <name type="scientific">Rhodococcus rhodnii</name>
    <dbReference type="NCBI Taxonomy" id="38312"/>
    <lineage>
        <taxon>Bacteria</taxon>
        <taxon>Bacillati</taxon>
        <taxon>Actinomycetota</taxon>
        <taxon>Actinomycetes</taxon>
        <taxon>Mycobacteriales</taxon>
        <taxon>Nocardiaceae</taxon>
        <taxon>Rhodococcus</taxon>
    </lineage>
</organism>
<proteinExistence type="predicted"/>
<reference evidence="1 2" key="1">
    <citation type="submission" date="2018-07" db="EMBL/GenBank/DDBJ databases">
        <title>Genome sequence of Rhodococcus rhodnii ATCC 35071 from Rhodnius prolixus.</title>
        <authorList>
            <person name="Patel V."/>
            <person name="Vogel K.J."/>
        </authorList>
    </citation>
    <scope>NUCLEOTIDE SEQUENCE [LARGE SCALE GENOMIC DNA]</scope>
    <source>
        <strain evidence="1 2">ATCC 35071</strain>
    </source>
</reference>
<dbReference type="AlphaFoldDB" id="A0A6P2CEH2"/>
<dbReference type="RefSeq" id="WP_010839038.1">
    <property type="nucleotide sequence ID" value="NZ_QRCM01000001.1"/>
</dbReference>
<accession>A0A6P2CEH2</accession>
<evidence type="ECO:0000313" key="1">
    <source>
        <dbReference type="EMBL" id="TXG89636.1"/>
    </source>
</evidence>
<dbReference type="EMBL" id="QRCM01000001">
    <property type="protein sequence ID" value="TXG89636.1"/>
    <property type="molecule type" value="Genomic_DNA"/>
</dbReference>
<name>A0A6P2CEH2_9NOCA</name>
<gene>
    <name evidence="1" type="ORF">DW322_04605</name>
</gene>
<sequence length="126" mass="13291">MTGAVSGLDYLLALGAQAKAGELVLDPDIAVDCAKATAGAIASLQSVHDRMLSQVRLLPLGNFECGHQLAVMLSETTKEFVSRLEEHIACLEAIHDMVGAQVAELLTTDDETSQAVARINAATTDR</sequence>
<protein>
    <submittedName>
        <fullName evidence="1">Uncharacterized protein</fullName>
    </submittedName>
</protein>
<comment type="caution">
    <text evidence="1">The sequence shown here is derived from an EMBL/GenBank/DDBJ whole genome shotgun (WGS) entry which is preliminary data.</text>
</comment>